<proteinExistence type="predicted"/>
<dbReference type="InterPro" id="IPR050832">
    <property type="entry name" value="Bact_Acetyltransf"/>
</dbReference>
<dbReference type="GO" id="GO:0016747">
    <property type="term" value="F:acyltransferase activity, transferring groups other than amino-acyl groups"/>
    <property type="evidence" value="ECO:0007669"/>
    <property type="project" value="InterPro"/>
</dbReference>
<dbReference type="AlphaFoldDB" id="A0A916WIW6"/>
<organism evidence="5 6">
    <name type="scientific">Polaromonas eurypsychrophila</name>
    <dbReference type="NCBI Taxonomy" id="1614635"/>
    <lineage>
        <taxon>Bacteria</taxon>
        <taxon>Pseudomonadati</taxon>
        <taxon>Pseudomonadota</taxon>
        <taxon>Betaproteobacteria</taxon>
        <taxon>Burkholderiales</taxon>
        <taxon>Comamonadaceae</taxon>
        <taxon>Polaromonas</taxon>
    </lineage>
</organism>
<dbReference type="SUPFAM" id="SSF55729">
    <property type="entry name" value="Acyl-CoA N-acyltransferases (Nat)"/>
    <property type="match status" value="1"/>
</dbReference>
<dbReference type="InterPro" id="IPR000182">
    <property type="entry name" value="GNAT_dom"/>
</dbReference>
<gene>
    <name evidence="5" type="ORF">GCM10011496_23520</name>
</gene>
<dbReference type="Pfam" id="PF00583">
    <property type="entry name" value="Acetyltransf_1"/>
    <property type="match status" value="1"/>
</dbReference>
<evidence type="ECO:0000259" key="4">
    <source>
        <dbReference type="PROSITE" id="PS51186"/>
    </source>
</evidence>
<evidence type="ECO:0000256" key="2">
    <source>
        <dbReference type="ARBA" id="ARBA00023315"/>
    </source>
</evidence>
<evidence type="ECO:0000256" key="3">
    <source>
        <dbReference type="SAM" id="SignalP"/>
    </source>
</evidence>
<keyword evidence="1" id="KW-0808">Transferase</keyword>
<keyword evidence="2" id="KW-0012">Acyltransferase</keyword>
<accession>A0A916WIW6</accession>
<dbReference type="PANTHER" id="PTHR43877:SF1">
    <property type="entry name" value="ACETYLTRANSFERASE"/>
    <property type="match status" value="1"/>
</dbReference>
<feature type="chain" id="PRO_5036881098" description="N-acetyltransferase domain-containing protein" evidence="3">
    <location>
        <begin position="21"/>
        <end position="162"/>
    </location>
</feature>
<feature type="signal peptide" evidence="3">
    <location>
        <begin position="1"/>
        <end position="20"/>
    </location>
</feature>
<protein>
    <recommendedName>
        <fullName evidence="4">N-acetyltransferase domain-containing protein</fullName>
    </recommendedName>
</protein>
<evidence type="ECO:0000256" key="1">
    <source>
        <dbReference type="ARBA" id="ARBA00022679"/>
    </source>
</evidence>
<feature type="domain" description="N-acetyltransferase" evidence="4">
    <location>
        <begin position="13"/>
        <end position="162"/>
    </location>
</feature>
<dbReference type="EMBL" id="BMIG01000008">
    <property type="protein sequence ID" value="GGB01891.1"/>
    <property type="molecule type" value="Genomic_DNA"/>
</dbReference>
<keyword evidence="6" id="KW-1185">Reference proteome</keyword>
<evidence type="ECO:0000313" key="5">
    <source>
        <dbReference type="EMBL" id="GGB01891.1"/>
    </source>
</evidence>
<dbReference type="PROSITE" id="PS51186">
    <property type="entry name" value="GNAT"/>
    <property type="match status" value="1"/>
</dbReference>
<name>A0A916WIW6_9BURK</name>
<dbReference type="Proteomes" id="UP000620596">
    <property type="component" value="Unassembled WGS sequence"/>
</dbReference>
<dbReference type="CDD" id="cd04301">
    <property type="entry name" value="NAT_SF"/>
    <property type="match status" value="1"/>
</dbReference>
<keyword evidence="3" id="KW-0732">Signal</keyword>
<dbReference type="InterPro" id="IPR016181">
    <property type="entry name" value="Acyl_CoA_acyltransferase"/>
</dbReference>
<reference evidence="5" key="2">
    <citation type="submission" date="2020-09" db="EMBL/GenBank/DDBJ databases">
        <authorList>
            <person name="Sun Q."/>
            <person name="Zhou Y."/>
        </authorList>
    </citation>
    <scope>NUCLEOTIDE SEQUENCE</scope>
    <source>
        <strain evidence="5">CGMCC 1.15322</strain>
    </source>
</reference>
<reference evidence="5" key="1">
    <citation type="journal article" date="2014" name="Int. J. Syst. Evol. Microbiol.">
        <title>Complete genome sequence of Corynebacterium casei LMG S-19264T (=DSM 44701T), isolated from a smear-ripened cheese.</title>
        <authorList>
            <consortium name="US DOE Joint Genome Institute (JGI-PGF)"/>
            <person name="Walter F."/>
            <person name="Albersmeier A."/>
            <person name="Kalinowski J."/>
            <person name="Ruckert C."/>
        </authorList>
    </citation>
    <scope>NUCLEOTIDE SEQUENCE</scope>
    <source>
        <strain evidence="5">CGMCC 1.15322</strain>
    </source>
</reference>
<evidence type="ECO:0000313" key="6">
    <source>
        <dbReference type="Proteomes" id="UP000620596"/>
    </source>
</evidence>
<sequence length="162" mass="17419">MLPMKSAAMTDSLILRLALASDLPAVLLLYAQPDIDDGDTLPLADAKRIWERMASYPNYKLYVAVRGTQVIGTFALLIMDNIGHLGAPSAVVEDVAVDPAVQGQGIGKAMMRHAMALAAESGCCKLALSSNIKREKAHAFYDALDFERHGYSFRMALPAAPA</sequence>
<dbReference type="PANTHER" id="PTHR43877">
    <property type="entry name" value="AMINOALKYLPHOSPHONATE N-ACETYLTRANSFERASE-RELATED-RELATED"/>
    <property type="match status" value="1"/>
</dbReference>
<comment type="caution">
    <text evidence="5">The sequence shown here is derived from an EMBL/GenBank/DDBJ whole genome shotgun (WGS) entry which is preliminary data.</text>
</comment>
<dbReference type="Gene3D" id="3.40.630.30">
    <property type="match status" value="1"/>
</dbReference>